<organism evidence="1">
    <name type="scientific">Cucumis melo</name>
    <name type="common">Muskmelon</name>
    <dbReference type="NCBI Taxonomy" id="3656"/>
    <lineage>
        <taxon>Eukaryota</taxon>
        <taxon>Viridiplantae</taxon>
        <taxon>Streptophyta</taxon>
        <taxon>Embryophyta</taxon>
        <taxon>Tracheophyta</taxon>
        <taxon>Spermatophyta</taxon>
        <taxon>Magnoliopsida</taxon>
        <taxon>eudicotyledons</taxon>
        <taxon>Gunneridae</taxon>
        <taxon>Pentapetalae</taxon>
        <taxon>rosids</taxon>
        <taxon>fabids</taxon>
        <taxon>Cucurbitales</taxon>
        <taxon>Cucurbitaceae</taxon>
        <taxon>Benincaseae</taxon>
        <taxon>Cucumis</taxon>
    </lineage>
</organism>
<dbReference type="EnsemblPlants" id="MELO3C035655.2.1">
    <property type="protein sequence ID" value="MELO3C035655.2.1"/>
    <property type="gene ID" value="MELO3C035655.2"/>
</dbReference>
<reference evidence="1" key="1">
    <citation type="submission" date="2023-03" db="UniProtKB">
        <authorList>
            <consortium name="EnsemblPlants"/>
        </authorList>
    </citation>
    <scope>IDENTIFICATION</scope>
</reference>
<name>A0A9I9ELV8_CUCME</name>
<evidence type="ECO:0000313" key="1">
    <source>
        <dbReference type="EnsemblPlants" id="MELO3C035655.2.1"/>
    </source>
</evidence>
<dbReference type="AlphaFoldDB" id="A0A9I9ELV8"/>
<accession>A0A9I9ELV8</accession>
<sequence length="83" mass="9694">MKVESLSLNKVSIHIILCSSCGHSRSYHGRSPRRILLLDKCCYSHNMRCCHTCSRHQCKTVSYIYIYIYVIQHSCFNQLLLCP</sequence>
<proteinExistence type="predicted"/>
<protein>
    <submittedName>
        <fullName evidence="1">Uncharacterized protein</fullName>
    </submittedName>
</protein>
<dbReference type="Gramene" id="MELO3C035655.2.1">
    <property type="protein sequence ID" value="MELO3C035655.2.1"/>
    <property type="gene ID" value="MELO3C035655.2"/>
</dbReference>